<evidence type="ECO:0000256" key="1">
    <source>
        <dbReference type="SAM" id="MobiDB-lite"/>
    </source>
</evidence>
<feature type="region of interest" description="Disordered" evidence="1">
    <location>
        <begin position="267"/>
        <end position="324"/>
    </location>
</feature>
<sequence length="766" mass="79874">MATPRESVTTVSGRRCTRSRARTAATSTTTSITSTTTSTTSSTTSTSTTTTTTISTTPPPPPPPAPVVTSAAPAPAPVQSIISQAPQAQSSAATEAPPPPPPPPPAPSSTQVNVVPDVVPATTSAAAAAPSAIGTDSPISSSAPRPSLSAIIANSPPVGQAPTPGQPIFATPTIVSPSTAANDPIVSAAAETAVPLAASTSIPTSTSVPALIPISTSVPTLIPTLIPTSTSSDSNAAASISNSPVVTESPATAAPVESPVQSSIDILPVQPTLPPNPSDPTSSDPLSTHRPGHPESSPTGVPSGGSAGIISPEQGSGDGPNLTISSSTGRNIGGIVGGVVGGLFALVLICGLLFFCLRKRRSREPSEKKRQWMNEKEEASSRHPAKVQAIPAAIALFFAKLNKTKAGPAEHPYRSQNARHSGTSSVYSTTTNGPQSRSMDEPPSKFRQQLRDIGGRMPSLKRSRTLLQQKPDSFVVGSRSPFIGIVDDPVARNSKSVDDPFADPKPEPLEPPKNLFVLNPDPNSAHNSPKLQKEFLEGLRDQQRAPTAPKPAIMSDRVSGDSLGSIMNQLETYNGSGTPEWLRDPHKRTQSASTALASHPPSTLYTPSIYGSAGNPFLDPTDVPPVPTQPLPPNPPIQPTNTYNASSSFNPTSTAASRQSDTSFYFGEPGPSRPTTRMFAPPSSRPITKMFAPPPRRPGRQSDPFDLDLPEVLGLQYDAVPGRKEVVTRQNSRRRSSVPNWIDTQGGPYERASAVPDPLRNPNSRR</sequence>
<feature type="compositionally biased region" description="Pro residues" evidence="1">
    <location>
        <begin position="96"/>
        <end position="107"/>
    </location>
</feature>
<gene>
    <name evidence="3" type="ORF">K504DRAFT_184221</name>
</gene>
<feature type="compositionally biased region" description="Low complexity" evidence="1">
    <location>
        <begin position="279"/>
        <end position="288"/>
    </location>
</feature>
<dbReference type="OrthoDB" id="3936275at2759"/>
<feature type="compositionally biased region" description="Low complexity" evidence="1">
    <location>
        <begin position="120"/>
        <end position="132"/>
    </location>
</feature>
<feature type="region of interest" description="Disordered" evidence="1">
    <location>
        <begin position="723"/>
        <end position="766"/>
    </location>
</feature>
<name>A0A6G1JR81_9PLEO</name>
<reference evidence="3" key="1">
    <citation type="journal article" date="2020" name="Stud. Mycol.">
        <title>101 Dothideomycetes genomes: a test case for predicting lifestyles and emergence of pathogens.</title>
        <authorList>
            <person name="Haridas S."/>
            <person name="Albert R."/>
            <person name="Binder M."/>
            <person name="Bloem J."/>
            <person name="Labutti K."/>
            <person name="Salamov A."/>
            <person name="Andreopoulos B."/>
            <person name="Baker S."/>
            <person name="Barry K."/>
            <person name="Bills G."/>
            <person name="Bluhm B."/>
            <person name="Cannon C."/>
            <person name="Castanera R."/>
            <person name="Culley D."/>
            <person name="Daum C."/>
            <person name="Ezra D."/>
            <person name="Gonzalez J."/>
            <person name="Henrissat B."/>
            <person name="Kuo A."/>
            <person name="Liang C."/>
            <person name="Lipzen A."/>
            <person name="Lutzoni F."/>
            <person name="Magnuson J."/>
            <person name="Mondo S."/>
            <person name="Nolan M."/>
            <person name="Ohm R."/>
            <person name="Pangilinan J."/>
            <person name="Park H.-J."/>
            <person name="Ramirez L."/>
            <person name="Alfaro M."/>
            <person name="Sun H."/>
            <person name="Tritt A."/>
            <person name="Yoshinaga Y."/>
            <person name="Zwiers L.-H."/>
            <person name="Turgeon B."/>
            <person name="Goodwin S."/>
            <person name="Spatafora J."/>
            <person name="Crous P."/>
            <person name="Grigoriev I."/>
        </authorList>
    </citation>
    <scope>NUCLEOTIDE SEQUENCE</scope>
    <source>
        <strain evidence="3">CBS 279.74</strain>
    </source>
</reference>
<evidence type="ECO:0000313" key="3">
    <source>
        <dbReference type="EMBL" id="KAF2703124.1"/>
    </source>
</evidence>
<feature type="compositionally biased region" description="Pro residues" evidence="1">
    <location>
        <begin position="57"/>
        <end position="66"/>
    </location>
</feature>
<feature type="region of interest" description="Disordered" evidence="1">
    <location>
        <begin position="611"/>
        <end position="707"/>
    </location>
</feature>
<feature type="region of interest" description="Disordered" evidence="1">
    <location>
        <begin position="407"/>
        <end position="443"/>
    </location>
</feature>
<protein>
    <submittedName>
        <fullName evidence="3">Uncharacterized protein</fullName>
    </submittedName>
</protein>
<keyword evidence="2" id="KW-1133">Transmembrane helix</keyword>
<keyword evidence="2" id="KW-0472">Membrane</keyword>
<keyword evidence="2" id="KW-0812">Transmembrane</keyword>
<feature type="transmembrane region" description="Helical" evidence="2">
    <location>
        <begin position="332"/>
        <end position="357"/>
    </location>
</feature>
<dbReference type="EMBL" id="MU005789">
    <property type="protein sequence ID" value="KAF2703124.1"/>
    <property type="molecule type" value="Genomic_DNA"/>
</dbReference>
<feature type="compositionally biased region" description="Polar residues" evidence="1">
    <location>
        <begin position="1"/>
        <end position="12"/>
    </location>
</feature>
<feature type="compositionally biased region" description="Pro residues" evidence="1">
    <location>
        <begin position="622"/>
        <end position="638"/>
    </location>
</feature>
<dbReference type="AlphaFoldDB" id="A0A6G1JR81"/>
<dbReference type="Proteomes" id="UP000799428">
    <property type="component" value="Unassembled WGS sequence"/>
</dbReference>
<feature type="compositionally biased region" description="Polar residues" evidence="1">
    <location>
        <begin position="643"/>
        <end position="663"/>
    </location>
</feature>
<evidence type="ECO:0000313" key="4">
    <source>
        <dbReference type="Proteomes" id="UP000799428"/>
    </source>
</evidence>
<accession>A0A6G1JR81</accession>
<evidence type="ECO:0000256" key="2">
    <source>
        <dbReference type="SAM" id="Phobius"/>
    </source>
</evidence>
<feature type="compositionally biased region" description="Polar residues" evidence="1">
    <location>
        <begin position="414"/>
        <end position="437"/>
    </location>
</feature>
<keyword evidence="4" id="KW-1185">Reference proteome</keyword>
<feature type="region of interest" description="Disordered" evidence="1">
    <location>
        <begin position="364"/>
        <end position="385"/>
    </location>
</feature>
<organism evidence="3 4">
    <name type="scientific">Pleomassaria siparia CBS 279.74</name>
    <dbReference type="NCBI Taxonomy" id="1314801"/>
    <lineage>
        <taxon>Eukaryota</taxon>
        <taxon>Fungi</taxon>
        <taxon>Dikarya</taxon>
        <taxon>Ascomycota</taxon>
        <taxon>Pezizomycotina</taxon>
        <taxon>Dothideomycetes</taxon>
        <taxon>Pleosporomycetidae</taxon>
        <taxon>Pleosporales</taxon>
        <taxon>Pleomassariaceae</taxon>
        <taxon>Pleomassaria</taxon>
    </lineage>
</organism>
<proteinExistence type="predicted"/>
<feature type="region of interest" description="Disordered" evidence="1">
    <location>
        <begin position="1"/>
        <end position="171"/>
    </location>
</feature>
<feature type="compositionally biased region" description="Basic and acidic residues" evidence="1">
    <location>
        <begin position="364"/>
        <end position="381"/>
    </location>
</feature>
<feature type="compositionally biased region" description="Low complexity" evidence="1">
    <location>
        <begin position="67"/>
        <end position="95"/>
    </location>
</feature>
<feature type="compositionally biased region" description="Low complexity" evidence="1">
    <location>
        <begin position="22"/>
        <end position="56"/>
    </location>
</feature>